<evidence type="ECO:0000313" key="1">
    <source>
        <dbReference type="EMBL" id="KAK3758520.1"/>
    </source>
</evidence>
<dbReference type="EMBL" id="JAWDGP010005269">
    <property type="protein sequence ID" value="KAK3758520.1"/>
    <property type="molecule type" value="Genomic_DNA"/>
</dbReference>
<protein>
    <submittedName>
        <fullName evidence="1">Uncharacterized protein</fullName>
    </submittedName>
</protein>
<proteinExistence type="predicted"/>
<sequence length="93" mass="10547">MNHCMNPLVTESREILLWFRPLTQVMRTQEKGYDLMQEPVDKSCSEPSSALVLARLSYCGQPISVLQHPRWFLLDSASVDSPSRYSSIRAGSC</sequence>
<gene>
    <name evidence="1" type="ORF">RRG08_058790</name>
</gene>
<keyword evidence="2" id="KW-1185">Reference proteome</keyword>
<evidence type="ECO:0000313" key="2">
    <source>
        <dbReference type="Proteomes" id="UP001283361"/>
    </source>
</evidence>
<comment type="caution">
    <text evidence="1">The sequence shown here is derived from an EMBL/GenBank/DDBJ whole genome shotgun (WGS) entry which is preliminary data.</text>
</comment>
<name>A0AAE1D6G2_9GAST</name>
<dbReference type="AlphaFoldDB" id="A0AAE1D6G2"/>
<accession>A0AAE1D6G2</accession>
<reference evidence="1" key="1">
    <citation type="journal article" date="2023" name="G3 (Bethesda)">
        <title>A reference genome for the long-term kleptoplast-retaining sea slug Elysia crispata morphotype clarki.</title>
        <authorList>
            <person name="Eastman K.E."/>
            <person name="Pendleton A.L."/>
            <person name="Shaikh M.A."/>
            <person name="Suttiyut T."/>
            <person name="Ogas R."/>
            <person name="Tomko P."/>
            <person name="Gavelis G."/>
            <person name="Widhalm J.R."/>
            <person name="Wisecaver J.H."/>
        </authorList>
    </citation>
    <scope>NUCLEOTIDE SEQUENCE</scope>
    <source>
        <strain evidence="1">ECLA1</strain>
    </source>
</reference>
<organism evidence="1 2">
    <name type="scientific">Elysia crispata</name>
    <name type="common">lettuce slug</name>
    <dbReference type="NCBI Taxonomy" id="231223"/>
    <lineage>
        <taxon>Eukaryota</taxon>
        <taxon>Metazoa</taxon>
        <taxon>Spiralia</taxon>
        <taxon>Lophotrochozoa</taxon>
        <taxon>Mollusca</taxon>
        <taxon>Gastropoda</taxon>
        <taxon>Heterobranchia</taxon>
        <taxon>Euthyneura</taxon>
        <taxon>Panpulmonata</taxon>
        <taxon>Sacoglossa</taxon>
        <taxon>Placobranchoidea</taxon>
        <taxon>Plakobranchidae</taxon>
        <taxon>Elysia</taxon>
    </lineage>
</organism>
<dbReference type="Proteomes" id="UP001283361">
    <property type="component" value="Unassembled WGS sequence"/>
</dbReference>